<evidence type="ECO:0000256" key="7">
    <source>
        <dbReference type="ARBA" id="ARBA00023284"/>
    </source>
</evidence>
<dbReference type="PANTHER" id="PTHR42801">
    <property type="entry name" value="THIOREDOXIN-DEPENDENT PEROXIDE REDUCTASE"/>
    <property type="match status" value="1"/>
</dbReference>
<gene>
    <name evidence="12" type="ORF">MNBD_NITROSPIRAE01-1306</name>
</gene>
<dbReference type="Pfam" id="PF00578">
    <property type="entry name" value="AhpC-TSA"/>
    <property type="match status" value="1"/>
</dbReference>
<dbReference type="CDD" id="cd03017">
    <property type="entry name" value="PRX_BCP"/>
    <property type="match status" value="1"/>
</dbReference>
<feature type="domain" description="Thioredoxin" evidence="11">
    <location>
        <begin position="9"/>
        <end position="160"/>
    </location>
</feature>
<dbReference type="InterPro" id="IPR000866">
    <property type="entry name" value="AhpC/TSA"/>
</dbReference>
<organism evidence="12">
    <name type="scientific">hydrothermal vent metagenome</name>
    <dbReference type="NCBI Taxonomy" id="652676"/>
    <lineage>
        <taxon>unclassified sequences</taxon>
        <taxon>metagenomes</taxon>
        <taxon>ecological metagenomes</taxon>
    </lineage>
</organism>
<evidence type="ECO:0000313" key="12">
    <source>
        <dbReference type="EMBL" id="VAX30180.1"/>
    </source>
</evidence>
<dbReference type="AlphaFoldDB" id="A0A3B1D5F4"/>
<evidence type="ECO:0000256" key="4">
    <source>
        <dbReference type="ARBA" id="ARBA00022862"/>
    </source>
</evidence>
<dbReference type="NCBIfam" id="NF006960">
    <property type="entry name" value="PRK09437.1"/>
    <property type="match status" value="1"/>
</dbReference>
<dbReference type="PIRSF" id="PIRSF000239">
    <property type="entry name" value="AHPC"/>
    <property type="match status" value="1"/>
</dbReference>
<evidence type="ECO:0000256" key="9">
    <source>
        <dbReference type="ARBA" id="ARBA00038489"/>
    </source>
</evidence>
<name>A0A3B1D5F4_9ZZZZ</name>
<proteinExistence type="inferred from homology"/>
<keyword evidence="3 12" id="KW-0575">Peroxidase</keyword>
<dbReference type="SUPFAM" id="SSF52833">
    <property type="entry name" value="Thioredoxin-like"/>
    <property type="match status" value="1"/>
</dbReference>
<dbReference type="InterPro" id="IPR050924">
    <property type="entry name" value="Peroxiredoxin_BCP/PrxQ"/>
</dbReference>
<keyword evidence="6" id="KW-1015">Disulfide bond</keyword>
<dbReference type="EC" id="1.11.1.24" evidence="2"/>
<evidence type="ECO:0000256" key="5">
    <source>
        <dbReference type="ARBA" id="ARBA00023002"/>
    </source>
</evidence>
<evidence type="ECO:0000256" key="10">
    <source>
        <dbReference type="ARBA" id="ARBA00049091"/>
    </source>
</evidence>
<evidence type="ECO:0000256" key="1">
    <source>
        <dbReference type="ARBA" id="ARBA00011245"/>
    </source>
</evidence>
<comment type="catalytic activity">
    <reaction evidence="10">
        <text>a hydroperoxide + [thioredoxin]-dithiol = an alcohol + [thioredoxin]-disulfide + H2O</text>
        <dbReference type="Rhea" id="RHEA:62620"/>
        <dbReference type="Rhea" id="RHEA-COMP:10698"/>
        <dbReference type="Rhea" id="RHEA-COMP:10700"/>
        <dbReference type="ChEBI" id="CHEBI:15377"/>
        <dbReference type="ChEBI" id="CHEBI:29950"/>
        <dbReference type="ChEBI" id="CHEBI:30879"/>
        <dbReference type="ChEBI" id="CHEBI:35924"/>
        <dbReference type="ChEBI" id="CHEBI:50058"/>
        <dbReference type="EC" id="1.11.1.24"/>
    </reaction>
</comment>
<keyword evidence="7" id="KW-0676">Redox-active center</keyword>
<comment type="similarity">
    <text evidence="9">Belongs to the peroxiredoxin family. BCP/PrxQ subfamily.</text>
</comment>
<reference evidence="12" key="1">
    <citation type="submission" date="2018-06" db="EMBL/GenBank/DDBJ databases">
        <authorList>
            <person name="Zhirakovskaya E."/>
        </authorList>
    </citation>
    <scope>NUCLEOTIDE SEQUENCE</scope>
</reference>
<dbReference type="InterPro" id="IPR024706">
    <property type="entry name" value="Peroxiredoxin_AhpC-typ"/>
</dbReference>
<dbReference type="InterPro" id="IPR036249">
    <property type="entry name" value="Thioredoxin-like_sf"/>
</dbReference>
<comment type="subunit">
    <text evidence="1">Monomer.</text>
</comment>
<keyword evidence="5 12" id="KW-0560">Oxidoreductase</keyword>
<dbReference type="EMBL" id="UOGF01000059">
    <property type="protein sequence ID" value="VAX30180.1"/>
    <property type="molecule type" value="Genomic_DNA"/>
</dbReference>
<evidence type="ECO:0000256" key="8">
    <source>
        <dbReference type="ARBA" id="ARBA00032824"/>
    </source>
</evidence>
<accession>A0A3B1D5F4</accession>
<keyword evidence="4" id="KW-0049">Antioxidant</keyword>
<evidence type="ECO:0000259" key="11">
    <source>
        <dbReference type="PROSITE" id="PS51352"/>
    </source>
</evidence>
<dbReference type="GO" id="GO:0005737">
    <property type="term" value="C:cytoplasm"/>
    <property type="evidence" value="ECO:0007669"/>
    <property type="project" value="TreeGrafter"/>
</dbReference>
<protein>
    <recommendedName>
        <fullName evidence="2">thioredoxin-dependent peroxiredoxin</fullName>
        <ecNumber evidence="2">1.11.1.24</ecNumber>
    </recommendedName>
    <alternativeName>
        <fullName evidence="8">Thioredoxin peroxidase</fullName>
    </alternativeName>
</protein>
<dbReference type="PANTHER" id="PTHR42801:SF4">
    <property type="entry name" value="AHPC_TSA FAMILY PROTEIN"/>
    <property type="match status" value="1"/>
</dbReference>
<dbReference type="GO" id="GO:0008379">
    <property type="term" value="F:thioredoxin peroxidase activity"/>
    <property type="evidence" value="ECO:0007669"/>
    <property type="project" value="TreeGrafter"/>
</dbReference>
<dbReference type="GO" id="GO:0034599">
    <property type="term" value="P:cellular response to oxidative stress"/>
    <property type="evidence" value="ECO:0007669"/>
    <property type="project" value="TreeGrafter"/>
</dbReference>
<dbReference type="PROSITE" id="PS51352">
    <property type="entry name" value="THIOREDOXIN_2"/>
    <property type="match status" value="1"/>
</dbReference>
<evidence type="ECO:0000256" key="2">
    <source>
        <dbReference type="ARBA" id="ARBA00013017"/>
    </source>
</evidence>
<dbReference type="FunFam" id="3.40.30.10:FF:000007">
    <property type="entry name" value="Thioredoxin-dependent thiol peroxidase"/>
    <property type="match status" value="1"/>
</dbReference>
<sequence length="160" mass="17598">MSDATPVVLNPGDQAPIFVLTSDRGEDVDLAGFQGKKNVVLYFYPKDSTPGCTIEACDFRDASAQFDQKDTVILGVSRDSLKSHQNFVNKQTLNFPLLSDPDTVVCKAYGVFKLKKNYGREYMGIERSTFVIGKDGKIIEAIYGVKVKGHVDQVLNAINA</sequence>
<evidence type="ECO:0000256" key="6">
    <source>
        <dbReference type="ARBA" id="ARBA00023157"/>
    </source>
</evidence>
<dbReference type="Gene3D" id="3.40.30.10">
    <property type="entry name" value="Glutaredoxin"/>
    <property type="match status" value="1"/>
</dbReference>
<evidence type="ECO:0000256" key="3">
    <source>
        <dbReference type="ARBA" id="ARBA00022559"/>
    </source>
</evidence>
<dbReference type="InterPro" id="IPR013766">
    <property type="entry name" value="Thioredoxin_domain"/>
</dbReference>
<dbReference type="GO" id="GO:0045454">
    <property type="term" value="P:cell redox homeostasis"/>
    <property type="evidence" value="ECO:0007669"/>
    <property type="project" value="TreeGrafter"/>
</dbReference>